<dbReference type="RefSeq" id="WP_071318449.1">
    <property type="nucleotide sequence ID" value="NZ_CP063356.2"/>
</dbReference>
<dbReference type="AlphaFoldDB" id="A0A1S2L879"/>
<feature type="domain" description="AB hydrolase-1" evidence="1">
    <location>
        <begin position="78"/>
        <end position="323"/>
    </location>
</feature>
<evidence type="ECO:0000313" key="2">
    <source>
        <dbReference type="EMBL" id="OIJ08719.1"/>
    </source>
</evidence>
<organism evidence="2">
    <name type="scientific">Anaerobacillus isosaccharinicus</name>
    <dbReference type="NCBI Taxonomy" id="1532552"/>
    <lineage>
        <taxon>Bacteria</taxon>
        <taxon>Bacillati</taxon>
        <taxon>Bacillota</taxon>
        <taxon>Bacilli</taxon>
        <taxon>Bacillales</taxon>
        <taxon>Bacillaceae</taxon>
        <taxon>Anaerobacillus</taxon>
    </lineage>
</organism>
<accession>A0A1S2L879</accession>
<evidence type="ECO:0000259" key="1">
    <source>
        <dbReference type="Pfam" id="PF00561"/>
    </source>
</evidence>
<dbReference type="SUPFAM" id="SSF53474">
    <property type="entry name" value="alpha/beta-Hydrolases"/>
    <property type="match status" value="1"/>
</dbReference>
<dbReference type="PANTHER" id="PTHR36837">
    <property type="entry name" value="POLY(3-HYDROXYALKANOATE) POLYMERASE SUBUNIT PHAC"/>
    <property type="match status" value="1"/>
</dbReference>
<proteinExistence type="predicted"/>
<protein>
    <submittedName>
        <fullName evidence="2">Hydroxyalkanoic acid synthase</fullName>
    </submittedName>
</protein>
<dbReference type="Gene3D" id="3.40.50.1820">
    <property type="entry name" value="alpha/beta hydrolase"/>
    <property type="match status" value="1"/>
</dbReference>
<reference evidence="2" key="1">
    <citation type="submission" date="2016-10" db="EMBL/GenBank/DDBJ databases">
        <title>Draft genome sequences of four alkaliphilic bacteria belonging to the Anaerobacillus genus.</title>
        <authorList>
            <person name="Bassil N.M."/>
            <person name="Lloyd J.R."/>
        </authorList>
    </citation>
    <scope>NUCLEOTIDE SEQUENCE [LARGE SCALE GENOMIC DNA]</scope>
    <source>
        <strain evidence="2">NB2006</strain>
    </source>
</reference>
<sequence>MTNNNYHFSKKIKGLKDFSSVWNKPDPKVGQTPKTAIWKKNKAVVWYYPAKEKKFQTPLFLIYLLVSKPYILDLDPNSSMIQAFTKKGYDVYLLDFGVPGYEDKDLCLDDYICKYIKKAVQQSLRHSSSSEISIIGYCLGGTLATIYAAVAKEPIKNLILFVTPLDFSQLPLTEEWRKMLKMEQKTIEQLIDQYGILPAKVIDKGIKLLTSPITLSPYLALLEHAENQEYVNKWRRFNQWARDHIPFVGATLKQLIYDLALDNKLVKNELMINKQIVNLSNIKANLLVVSTNDDELVPEELTVSIMNLVSSEDKTYKKVRGGHATLAIKGRLPEFFENWLSERS</sequence>
<dbReference type="PANTHER" id="PTHR36837:SF2">
    <property type="entry name" value="POLY(3-HYDROXYALKANOATE) POLYMERASE SUBUNIT PHAC"/>
    <property type="match status" value="1"/>
</dbReference>
<dbReference type="Pfam" id="PF00561">
    <property type="entry name" value="Abhydrolase_1"/>
    <property type="match status" value="1"/>
</dbReference>
<name>A0A1S2L879_9BACI</name>
<dbReference type="InterPro" id="IPR000073">
    <property type="entry name" value="AB_hydrolase_1"/>
</dbReference>
<gene>
    <name evidence="2" type="ORF">AWH56_18525</name>
</gene>
<dbReference type="InterPro" id="IPR029058">
    <property type="entry name" value="AB_hydrolase_fold"/>
</dbReference>
<comment type="caution">
    <text evidence="2">The sequence shown here is derived from an EMBL/GenBank/DDBJ whole genome shotgun (WGS) entry which is preliminary data.</text>
</comment>
<dbReference type="EMBL" id="LQXD01000159">
    <property type="protein sequence ID" value="OIJ08719.1"/>
    <property type="molecule type" value="Genomic_DNA"/>
</dbReference>
<dbReference type="InterPro" id="IPR051321">
    <property type="entry name" value="PHA/PHB_synthase"/>
</dbReference>